<reference evidence="2 3" key="1">
    <citation type="submission" date="2014-04" db="EMBL/GenBank/DDBJ databases">
        <authorList>
            <consortium name="DOE Joint Genome Institute"/>
            <person name="Kuo A."/>
            <person name="Kohler A."/>
            <person name="Nagy L.G."/>
            <person name="Floudas D."/>
            <person name="Copeland A."/>
            <person name="Barry K.W."/>
            <person name="Cichocki N."/>
            <person name="Veneault-Fourrey C."/>
            <person name="LaButti K."/>
            <person name="Lindquist E.A."/>
            <person name="Lipzen A."/>
            <person name="Lundell T."/>
            <person name="Morin E."/>
            <person name="Murat C."/>
            <person name="Sun H."/>
            <person name="Tunlid A."/>
            <person name="Henrissat B."/>
            <person name="Grigoriev I.V."/>
            <person name="Hibbett D.S."/>
            <person name="Martin F."/>
            <person name="Nordberg H.P."/>
            <person name="Cantor M.N."/>
            <person name="Hua S.X."/>
        </authorList>
    </citation>
    <scope>NUCLEOTIDE SEQUENCE [LARGE SCALE GENOMIC DNA]</scope>
    <source>
        <strain evidence="2 3">Foug A</strain>
    </source>
</reference>
<accession>A0A0C3AAA6</accession>
<feature type="region of interest" description="Disordered" evidence="1">
    <location>
        <begin position="60"/>
        <end position="90"/>
    </location>
</feature>
<dbReference type="EMBL" id="KN822004">
    <property type="protein sequence ID" value="KIM70673.1"/>
    <property type="molecule type" value="Genomic_DNA"/>
</dbReference>
<name>A0A0C3AAA6_9AGAM</name>
<dbReference type="Proteomes" id="UP000053989">
    <property type="component" value="Unassembled WGS sequence"/>
</dbReference>
<gene>
    <name evidence="2" type="ORF">SCLCIDRAFT_161989</name>
</gene>
<dbReference type="HOGENOM" id="CLU_2135007_0_0_1"/>
<dbReference type="InParanoid" id="A0A0C3AAA6"/>
<dbReference type="AlphaFoldDB" id="A0A0C3AAA6"/>
<protein>
    <submittedName>
        <fullName evidence="2">Uncharacterized protein</fullName>
    </submittedName>
</protein>
<evidence type="ECO:0000256" key="1">
    <source>
        <dbReference type="SAM" id="MobiDB-lite"/>
    </source>
</evidence>
<proteinExistence type="predicted"/>
<feature type="compositionally biased region" description="Basic and acidic residues" evidence="1">
    <location>
        <begin position="60"/>
        <end position="74"/>
    </location>
</feature>
<evidence type="ECO:0000313" key="2">
    <source>
        <dbReference type="EMBL" id="KIM70673.1"/>
    </source>
</evidence>
<reference evidence="3" key="2">
    <citation type="submission" date="2015-01" db="EMBL/GenBank/DDBJ databases">
        <title>Evolutionary Origins and Diversification of the Mycorrhizal Mutualists.</title>
        <authorList>
            <consortium name="DOE Joint Genome Institute"/>
            <consortium name="Mycorrhizal Genomics Consortium"/>
            <person name="Kohler A."/>
            <person name="Kuo A."/>
            <person name="Nagy L.G."/>
            <person name="Floudas D."/>
            <person name="Copeland A."/>
            <person name="Barry K.W."/>
            <person name="Cichocki N."/>
            <person name="Veneault-Fourrey C."/>
            <person name="LaButti K."/>
            <person name="Lindquist E.A."/>
            <person name="Lipzen A."/>
            <person name="Lundell T."/>
            <person name="Morin E."/>
            <person name="Murat C."/>
            <person name="Riley R."/>
            <person name="Ohm R."/>
            <person name="Sun H."/>
            <person name="Tunlid A."/>
            <person name="Henrissat B."/>
            <person name="Grigoriev I.V."/>
            <person name="Hibbett D.S."/>
            <person name="Martin F."/>
        </authorList>
    </citation>
    <scope>NUCLEOTIDE SEQUENCE [LARGE SCALE GENOMIC DNA]</scope>
    <source>
        <strain evidence="3">Foug A</strain>
    </source>
</reference>
<sequence>MPSGNITSGLQCASSIANAPMPPGTPLAPAYQDLDEAVYSIPSRCRRIIETLGTLIANFRRERPIDPHPDETGKRMSGCQPTGLQAQKHQVMRKIVQGPNIMRPCKETRYQCQ</sequence>
<feature type="compositionally biased region" description="Polar residues" evidence="1">
    <location>
        <begin position="79"/>
        <end position="88"/>
    </location>
</feature>
<evidence type="ECO:0000313" key="3">
    <source>
        <dbReference type="Proteomes" id="UP000053989"/>
    </source>
</evidence>
<keyword evidence="3" id="KW-1185">Reference proteome</keyword>
<organism evidence="2 3">
    <name type="scientific">Scleroderma citrinum Foug A</name>
    <dbReference type="NCBI Taxonomy" id="1036808"/>
    <lineage>
        <taxon>Eukaryota</taxon>
        <taxon>Fungi</taxon>
        <taxon>Dikarya</taxon>
        <taxon>Basidiomycota</taxon>
        <taxon>Agaricomycotina</taxon>
        <taxon>Agaricomycetes</taxon>
        <taxon>Agaricomycetidae</taxon>
        <taxon>Boletales</taxon>
        <taxon>Sclerodermatineae</taxon>
        <taxon>Sclerodermataceae</taxon>
        <taxon>Scleroderma</taxon>
    </lineage>
</organism>